<keyword evidence="2" id="KW-1185">Reference proteome</keyword>
<dbReference type="AlphaFoldDB" id="A0A540M2W6"/>
<dbReference type="PANTHER" id="PTHR45927">
    <property type="entry name" value="LYSM-DOMAIN RECEPTOR-LIKE KINASE-RELATED"/>
    <property type="match status" value="1"/>
</dbReference>
<dbReference type="Proteomes" id="UP000315295">
    <property type="component" value="Unassembled WGS sequence"/>
</dbReference>
<gene>
    <name evidence="1" type="ORF">C1H46_021288</name>
</gene>
<reference evidence="1 2" key="1">
    <citation type="journal article" date="2019" name="G3 (Bethesda)">
        <title>Sequencing of a Wild Apple (Malus baccata) Genome Unravels the Differences Between Cultivated and Wild Apple Species Regarding Disease Resistance and Cold Tolerance.</title>
        <authorList>
            <person name="Chen X."/>
        </authorList>
    </citation>
    <scope>NUCLEOTIDE SEQUENCE [LARGE SCALE GENOMIC DNA]</scope>
    <source>
        <strain evidence="2">cv. Shandingzi</strain>
        <tissue evidence="1">Leaves</tissue>
    </source>
</reference>
<comment type="caution">
    <text evidence="1">The sequence shown here is derived from an EMBL/GenBank/DDBJ whole genome shotgun (WGS) entry which is preliminary data.</text>
</comment>
<protein>
    <submittedName>
        <fullName evidence="1">Uncharacterized protein</fullName>
    </submittedName>
</protein>
<evidence type="ECO:0000313" key="2">
    <source>
        <dbReference type="Proteomes" id="UP000315295"/>
    </source>
</evidence>
<name>A0A540M2W6_MALBA</name>
<sequence length="109" mass="12714">MKGDQFKLADLLVDLLSDFVFGCRKPISSNFRVLFWEFANALDKVVFWFFIPSHHFYKRVFGIEKLGEATDGFRESSLIKGSVYKGFINGDFYAIKKVKWNTCEELKIL</sequence>
<dbReference type="PANTHER" id="PTHR45927:SF15">
    <property type="entry name" value="SERINE_THREONINE RECEPTOR-LIKE KINASE NFP"/>
    <property type="match status" value="1"/>
</dbReference>
<organism evidence="1 2">
    <name type="scientific">Malus baccata</name>
    <name type="common">Siberian crab apple</name>
    <name type="synonym">Pyrus baccata</name>
    <dbReference type="NCBI Taxonomy" id="106549"/>
    <lineage>
        <taxon>Eukaryota</taxon>
        <taxon>Viridiplantae</taxon>
        <taxon>Streptophyta</taxon>
        <taxon>Embryophyta</taxon>
        <taxon>Tracheophyta</taxon>
        <taxon>Spermatophyta</taxon>
        <taxon>Magnoliopsida</taxon>
        <taxon>eudicotyledons</taxon>
        <taxon>Gunneridae</taxon>
        <taxon>Pentapetalae</taxon>
        <taxon>rosids</taxon>
        <taxon>fabids</taxon>
        <taxon>Rosales</taxon>
        <taxon>Rosaceae</taxon>
        <taxon>Amygdaloideae</taxon>
        <taxon>Maleae</taxon>
        <taxon>Malus</taxon>
    </lineage>
</organism>
<accession>A0A540M2W6</accession>
<evidence type="ECO:0000313" key="1">
    <source>
        <dbReference type="EMBL" id="TQD93081.1"/>
    </source>
</evidence>
<dbReference type="STRING" id="106549.A0A540M2W6"/>
<dbReference type="InterPro" id="IPR052611">
    <property type="entry name" value="Plant_RLK_LysM"/>
</dbReference>
<proteinExistence type="predicted"/>
<dbReference type="EMBL" id="VIEB01000377">
    <property type="protein sequence ID" value="TQD93081.1"/>
    <property type="molecule type" value="Genomic_DNA"/>
</dbReference>